<sequence>VFKGRMSDMRAVEDWGCTVSVFERGLAEPLSCSGTLLDSRSGIVLCHSLVFSAFLNKSINISDYRVLFPDSFSSRLHVYVQRPEELKSVDNTKQQSHVMRQCLGKAKQTVSKPSPQKAELLMLVSNPQFQKAFTRLFNKPDEWRFCSNTGDIDLDDLKKDTEFLSWFAVLKVPGLLGRGQRALPWVSSSSLKKGDVVFACGSPFGSFCPDLFMNTLSKGIVSNVAGESRALILTDARCLPGTEGGGLFLDKGGRFCLAGLIVSPLCWRAGEWIGLTLVCSLESVVRNIWFVNKGDPCLNWILSDTPSHFVQDLPVTGEAKSVRQHPTVALVQSGELWGSGVLMNSRMMLTCRHVVNGASRVVVKINNKERLLTAVGNVVYSTKDSSPYDVAVVLLAEPLPSTTVPAVARDFRAGRVDVYVTGYGVFGQSCGPSVTSGILSRIIACDFQPAMLQTTCAVQAGASGGAVIRAATGELLGLVSSNTRDCAAGVTYSHLNFSVPVTVLSPLLRQYALTGDSGVFEELDRASDAVRAAWRLQGSHGLIPRSKL</sequence>
<evidence type="ECO:0000256" key="2">
    <source>
        <dbReference type="ARBA" id="ARBA00008764"/>
    </source>
</evidence>
<comment type="subcellular location">
    <subcellularLocation>
        <location evidence="1 9">Peroxisome</location>
    </subcellularLocation>
</comment>
<comment type="PTM">
    <text evidence="9">The full-lengh TYSND1 is the active the proteolytic processing of PTS1- and PTS2-proteins and in self-cleavage, and intermolecular self-cleavage of TYSND1 down-regulates its protease activity.</text>
</comment>
<dbReference type="Gene3D" id="2.40.10.120">
    <property type="match status" value="1"/>
</dbReference>
<keyword evidence="3 9" id="KW-0645">Protease</keyword>
<dbReference type="FunFam" id="2.40.10.10:FF:000080">
    <property type="entry name" value="peroxisomal leader peptide-processing protease"/>
    <property type="match status" value="1"/>
</dbReference>
<dbReference type="eggNOG" id="KOG1320">
    <property type="taxonomic scope" value="Eukaryota"/>
</dbReference>
<evidence type="ECO:0000256" key="9">
    <source>
        <dbReference type="PIRNR" id="PIRNR037989"/>
    </source>
</evidence>
<evidence type="ECO:0000313" key="10">
    <source>
        <dbReference type="Ensembl" id="ENSLOCP00000006296.1"/>
    </source>
</evidence>
<evidence type="ECO:0000256" key="3">
    <source>
        <dbReference type="ARBA" id="ARBA00022670"/>
    </source>
</evidence>
<dbReference type="AlphaFoldDB" id="W5MD37"/>
<dbReference type="HOGENOM" id="CLU_034855_1_0_1"/>
<evidence type="ECO:0000313" key="11">
    <source>
        <dbReference type="Proteomes" id="UP000018468"/>
    </source>
</evidence>
<evidence type="ECO:0000256" key="6">
    <source>
        <dbReference type="ARBA" id="ARBA00023140"/>
    </source>
</evidence>
<dbReference type="EC" id="3.4.21.-" evidence="9"/>
<dbReference type="GO" id="GO:0005777">
    <property type="term" value="C:peroxisome"/>
    <property type="evidence" value="ECO:0000318"/>
    <property type="project" value="GO_Central"/>
</dbReference>
<dbReference type="EMBL" id="AHAT01025165">
    <property type="status" value="NOT_ANNOTATED_CDS"/>
    <property type="molecule type" value="Genomic_DNA"/>
</dbReference>
<keyword evidence="4 9" id="KW-0378">Hydrolase</keyword>
<dbReference type="Proteomes" id="UP000018468">
    <property type="component" value="Linkage group LG5"/>
</dbReference>
<dbReference type="InParanoid" id="W5MD37"/>
<dbReference type="Bgee" id="ENSLOCG00000005229">
    <property type="expression patterns" value="Expressed in ovary and 13 other cell types or tissues"/>
</dbReference>
<organism evidence="10 11">
    <name type="scientific">Lepisosteus oculatus</name>
    <name type="common">Spotted gar</name>
    <dbReference type="NCBI Taxonomy" id="7918"/>
    <lineage>
        <taxon>Eukaryota</taxon>
        <taxon>Metazoa</taxon>
        <taxon>Chordata</taxon>
        <taxon>Craniata</taxon>
        <taxon>Vertebrata</taxon>
        <taxon>Euteleostomi</taxon>
        <taxon>Actinopterygii</taxon>
        <taxon>Neopterygii</taxon>
        <taxon>Holostei</taxon>
        <taxon>Semionotiformes</taxon>
        <taxon>Lepisosteidae</taxon>
        <taxon>Lepisosteus</taxon>
    </lineage>
</organism>
<evidence type="ECO:0000256" key="8">
    <source>
        <dbReference type="ARBA" id="ARBA00071396"/>
    </source>
</evidence>
<dbReference type="PANTHER" id="PTHR21004">
    <property type="entry name" value="SERINE PROTEASE-RELATED"/>
    <property type="match status" value="1"/>
</dbReference>
<reference evidence="10" key="3">
    <citation type="submission" date="2025-09" db="UniProtKB">
        <authorList>
            <consortium name="Ensembl"/>
        </authorList>
    </citation>
    <scope>IDENTIFICATION</scope>
</reference>
<evidence type="ECO:0000256" key="7">
    <source>
        <dbReference type="ARBA" id="ARBA00060175"/>
    </source>
</evidence>
<dbReference type="Gene3D" id="2.40.10.10">
    <property type="entry name" value="Trypsin-like serine proteases"/>
    <property type="match status" value="2"/>
</dbReference>
<keyword evidence="6 9" id="KW-0576">Peroxisome</keyword>
<reference evidence="11" key="1">
    <citation type="submission" date="2011-12" db="EMBL/GenBank/DDBJ databases">
        <title>The Draft Genome of Lepisosteus oculatus.</title>
        <authorList>
            <consortium name="The Broad Institute Genome Assembly &amp; Analysis Group"/>
            <consortium name="Computational R&amp;D Group"/>
            <consortium name="and Sequencing Platform"/>
            <person name="Di Palma F."/>
            <person name="Alfoldi J."/>
            <person name="Johnson J."/>
            <person name="Berlin A."/>
            <person name="Gnerre S."/>
            <person name="Jaffe D."/>
            <person name="MacCallum I."/>
            <person name="Young S."/>
            <person name="Walker B.J."/>
            <person name="Lander E.S."/>
            <person name="Lindblad-Toh K."/>
        </authorList>
    </citation>
    <scope>NUCLEOTIDE SEQUENCE [LARGE SCALE GENOMIC DNA]</scope>
</reference>
<proteinExistence type="inferred from homology"/>
<comment type="function">
    <text evidence="7 9">Peroxisomal protease that mediates both the removal of the leader peptide from proteins containing a PTS2 target sequence and processes several PTS1-containing proteins. Catalyzes the processing of PTS1-proteins involved in the peroxisomal beta-oxidation of fatty acids.</text>
</comment>
<dbReference type="InterPro" id="IPR009003">
    <property type="entry name" value="Peptidase_S1_PA"/>
</dbReference>
<dbReference type="EMBL" id="AHAT01025166">
    <property type="status" value="NOT_ANNOTATED_CDS"/>
    <property type="molecule type" value="Genomic_DNA"/>
</dbReference>
<dbReference type="PANTHER" id="PTHR21004:SF0">
    <property type="entry name" value="PEROXISOMAL LEADER PEPTIDE-PROCESSING PROTEASE"/>
    <property type="match status" value="1"/>
</dbReference>
<dbReference type="Pfam" id="PF13365">
    <property type="entry name" value="Trypsin_2"/>
    <property type="match status" value="2"/>
</dbReference>
<dbReference type="FunCoup" id="W5MD37">
    <property type="interactions" value="399"/>
</dbReference>
<dbReference type="GO" id="GO:0016485">
    <property type="term" value="P:protein processing"/>
    <property type="evidence" value="ECO:0000318"/>
    <property type="project" value="GO_Central"/>
</dbReference>
<dbReference type="GeneTree" id="ENSGT00390000014627"/>
<dbReference type="GO" id="GO:0031998">
    <property type="term" value="P:regulation of fatty acid beta-oxidation"/>
    <property type="evidence" value="ECO:0000318"/>
    <property type="project" value="GO_Central"/>
</dbReference>
<accession>W5MD37</accession>
<dbReference type="InterPro" id="IPR039245">
    <property type="entry name" value="TYSND1/DEG15"/>
</dbReference>
<evidence type="ECO:0000256" key="1">
    <source>
        <dbReference type="ARBA" id="ARBA00004275"/>
    </source>
</evidence>
<evidence type="ECO:0000256" key="5">
    <source>
        <dbReference type="ARBA" id="ARBA00022825"/>
    </source>
</evidence>
<dbReference type="GO" id="GO:0005782">
    <property type="term" value="C:peroxisomal matrix"/>
    <property type="evidence" value="ECO:0007669"/>
    <property type="project" value="UniProtKB-ARBA"/>
</dbReference>
<keyword evidence="5 9" id="KW-0720">Serine protease</keyword>
<comment type="similarity">
    <text evidence="2 9">Belongs to the peptidase S1B family.</text>
</comment>
<protein>
    <recommendedName>
        <fullName evidence="8 9">Peroxisomal leader peptide-processing protease</fullName>
        <ecNumber evidence="9">3.4.21.-</ecNumber>
    </recommendedName>
</protein>
<name>W5MD37_LEPOC</name>
<dbReference type="SUPFAM" id="SSF50494">
    <property type="entry name" value="Trypsin-like serine proteases"/>
    <property type="match status" value="2"/>
</dbReference>
<evidence type="ECO:0000256" key="4">
    <source>
        <dbReference type="ARBA" id="ARBA00022801"/>
    </source>
</evidence>
<keyword evidence="11" id="KW-1185">Reference proteome</keyword>
<dbReference type="GO" id="GO:0004252">
    <property type="term" value="F:serine-type endopeptidase activity"/>
    <property type="evidence" value="ECO:0000318"/>
    <property type="project" value="GO_Central"/>
</dbReference>
<dbReference type="STRING" id="7918.ENSLOCP00000006296"/>
<reference evidence="10" key="2">
    <citation type="submission" date="2025-08" db="UniProtKB">
        <authorList>
            <consortium name="Ensembl"/>
        </authorList>
    </citation>
    <scope>IDENTIFICATION</scope>
</reference>
<dbReference type="InterPro" id="IPR043504">
    <property type="entry name" value="Peptidase_S1_PA_chymotrypsin"/>
</dbReference>
<dbReference type="Ensembl" id="ENSLOCT00000006304.1">
    <property type="protein sequence ID" value="ENSLOCP00000006296.1"/>
    <property type="gene ID" value="ENSLOCG00000005229.1"/>
</dbReference>
<dbReference type="OMA" id="CWKSTEW"/>
<dbReference type="EMBL" id="AHAT01025164">
    <property type="status" value="NOT_ANNOTATED_CDS"/>
    <property type="molecule type" value="Genomic_DNA"/>
</dbReference>